<keyword evidence="2" id="KW-1185">Reference proteome</keyword>
<dbReference type="OrthoDB" id="10357590at2759"/>
<dbReference type="AlphaFoldDB" id="A0A2P5CV12"/>
<protein>
    <submittedName>
        <fullName evidence="1">Uncharacterized protein</fullName>
    </submittedName>
</protein>
<dbReference type="InParanoid" id="A0A2P5CV12"/>
<reference evidence="2" key="1">
    <citation type="submission" date="2016-06" db="EMBL/GenBank/DDBJ databases">
        <title>Parallel loss of symbiosis genes in relatives of nitrogen-fixing non-legume Parasponia.</title>
        <authorList>
            <person name="Van Velzen R."/>
            <person name="Holmer R."/>
            <person name="Bu F."/>
            <person name="Rutten L."/>
            <person name="Van Zeijl A."/>
            <person name="Liu W."/>
            <person name="Santuari L."/>
            <person name="Cao Q."/>
            <person name="Sharma T."/>
            <person name="Shen D."/>
            <person name="Roswanjaya Y."/>
            <person name="Wardhani T."/>
            <person name="Kalhor M.S."/>
            <person name="Jansen J."/>
            <person name="Van den Hoogen J."/>
            <person name="Gungor B."/>
            <person name="Hartog M."/>
            <person name="Hontelez J."/>
            <person name="Verver J."/>
            <person name="Yang W.-C."/>
            <person name="Schijlen E."/>
            <person name="Repin R."/>
            <person name="Schilthuizen M."/>
            <person name="Schranz E."/>
            <person name="Heidstra R."/>
            <person name="Miyata K."/>
            <person name="Fedorova E."/>
            <person name="Kohlen W."/>
            <person name="Bisseling T."/>
            <person name="Smit S."/>
            <person name="Geurts R."/>
        </authorList>
    </citation>
    <scope>NUCLEOTIDE SEQUENCE [LARGE SCALE GENOMIC DNA]</scope>
    <source>
        <strain evidence="2">cv. RG33-2</strain>
    </source>
</reference>
<gene>
    <name evidence="1" type="ORF">TorRG33x02_272170</name>
</gene>
<name>A0A2P5CV12_TREOI</name>
<comment type="caution">
    <text evidence="1">The sequence shown here is derived from an EMBL/GenBank/DDBJ whole genome shotgun (WGS) entry which is preliminary data.</text>
</comment>
<evidence type="ECO:0000313" key="1">
    <source>
        <dbReference type="EMBL" id="PON64801.1"/>
    </source>
</evidence>
<proteinExistence type="predicted"/>
<dbReference type="EMBL" id="JXTC01000325">
    <property type="protein sequence ID" value="PON64801.1"/>
    <property type="molecule type" value="Genomic_DNA"/>
</dbReference>
<sequence length="62" mass="7173">MIEFLVMKNQRPYEFLSRDLESTNNKVWFDSVDSDAFKCEIIVEGRVNTSYAGGTGESRDEF</sequence>
<evidence type="ECO:0000313" key="2">
    <source>
        <dbReference type="Proteomes" id="UP000237000"/>
    </source>
</evidence>
<dbReference type="Proteomes" id="UP000237000">
    <property type="component" value="Unassembled WGS sequence"/>
</dbReference>
<organism evidence="1 2">
    <name type="scientific">Trema orientale</name>
    <name type="common">Charcoal tree</name>
    <name type="synonym">Celtis orientalis</name>
    <dbReference type="NCBI Taxonomy" id="63057"/>
    <lineage>
        <taxon>Eukaryota</taxon>
        <taxon>Viridiplantae</taxon>
        <taxon>Streptophyta</taxon>
        <taxon>Embryophyta</taxon>
        <taxon>Tracheophyta</taxon>
        <taxon>Spermatophyta</taxon>
        <taxon>Magnoliopsida</taxon>
        <taxon>eudicotyledons</taxon>
        <taxon>Gunneridae</taxon>
        <taxon>Pentapetalae</taxon>
        <taxon>rosids</taxon>
        <taxon>fabids</taxon>
        <taxon>Rosales</taxon>
        <taxon>Cannabaceae</taxon>
        <taxon>Trema</taxon>
    </lineage>
</organism>
<accession>A0A2P5CV12</accession>